<dbReference type="Proteomes" id="UP000289856">
    <property type="component" value="Chromosome"/>
</dbReference>
<dbReference type="RefSeq" id="WP_130614167.1">
    <property type="nucleotide sequence ID" value="NZ_AP019400.1"/>
</dbReference>
<name>A0A3T1DBK3_9BACL</name>
<gene>
    <name evidence="2" type="ORF">KCTCHS21_48720</name>
</gene>
<dbReference type="OrthoDB" id="2622736at2"/>
<evidence type="ECO:0000313" key="3">
    <source>
        <dbReference type="Proteomes" id="UP000289856"/>
    </source>
</evidence>
<keyword evidence="3" id="KW-1185">Reference proteome</keyword>
<feature type="transmembrane region" description="Helical" evidence="1">
    <location>
        <begin position="61"/>
        <end position="81"/>
    </location>
</feature>
<keyword evidence="1" id="KW-0812">Transmembrane</keyword>
<proteinExistence type="predicted"/>
<accession>A0A3T1DBK3</accession>
<sequence>MNKTFIKALITGIMFVFVFYAFQMIRREYFSPNDVPDIISSYASVDYLQQETKYGSISSPMWRVIESLGLMLLGVAVFYVGRLLRRKK</sequence>
<keyword evidence="1" id="KW-0472">Membrane</keyword>
<protein>
    <submittedName>
        <fullName evidence="2">Uncharacterized protein</fullName>
    </submittedName>
</protein>
<keyword evidence="1" id="KW-1133">Transmembrane helix</keyword>
<reference evidence="2 3" key="1">
    <citation type="submission" date="2019-01" db="EMBL/GenBank/DDBJ databases">
        <title>Complete genome sequence of Cohnella hallensis HS21 isolated from Korean fir (Abies koreana) rhizospheric soil.</title>
        <authorList>
            <person name="Jiang L."/>
            <person name="Kang S.W."/>
            <person name="Kim S."/>
            <person name="Jung J."/>
            <person name="Kim C.Y."/>
            <person name="Kim D.H."/>
            <person name="Kim S.W."/>
            <person name="Lee J."/>
        </authorList>
    </citation>
    <scope>NUCLEOTIDE SEQUENCE [LARGE SCALE GENOMIC DNA]</scope>
    <source>
        <strain evidence="2 3">HS21</strain>
    </source>
</reference>
<feature type="transmembrane region" description="Helical" evidence="1">
    <location>
        <begin position="5"/>
        <end position="25"/>
    </location>
</feature>
<organism evidence="2 3">
    <name type="scientific">Cohnella abietis</name>
    <dbReference type="NCBI Taxonomy" id="2507935"/>
    <lineage>
        <taxon>Bacteria</taxon>
        <taxon>Bacillati</taxon>
        <taxon>Bacillota</taxon>
        <taxon>Bacilli</taxon>
        <taxon>Bacillales</taxon>
        <taxon>Paenibacillaceae</taxon>
        <taxon>Cohnella</taxon>
    </lineage>
</organism>
<dbReference type="EMBL" id="AP019400">
    <property type="protein sequence ID" value="BBI35473.1"/>
    <property type="molecule type" value="Genomic_DNA"/>
</dbReference>
<dbReference type="AlphaFoldDB" id="A0A3T1DBK3"/>
<evidence type="ECO:0000256" key="1">
    <source>
        <dbReference type="SAM" id="Phobius"/>
    </source>
</evidence>
<evidence type="ECO:0000313" key="2">
    <source>
        <dbReference type="EMBL" id="BBI35473.1"/>
    </source>
</evidence>
<dbReference type="KEGG" id="cohn:KCTCHS21_48720"/>